<dbReference type="AlphaFoldDB" id="A0A6J4VD62"/>
<proteinExistence type="predicted"/>
<dbReference type="EMBL" id="CADCWG010000303">
    <property type="protein sequence ID" value="CAA9575874.1"/>
    <property type="molecule type" value="Genomic_DNA"/>
</dbReference>
<gene>
    <name evidence="1" type="ORF">AVDCRST_MAG49-4211</name>
</gene>
<organism evidence="1">
    <name type="scientific">uncultured Thermomicrobiales bacterium</name>
    <dbReference type="NCBI Taxonomy" id="1645740"/>
    <lineage>
        <taxon>Bacteria</taxon>
        <taxon>Pseudomonadati</taxon>
        <taxon>Thermomicrobiota</taxon>
        <taxon>Thermomicrobia</taxon>
        <taxon>Thermomicrobiales</taxon>
        <taxon>environmental samples</taxon>
    </lineage>
</organism>
<sequence length="37" mass="4002">CRRRNGSFGCGYSGCSLTWVRPGEAKAASGGPRWRTN</sequence>
<feature type="non-terminal residue" evidence="1">
    <location>
        <position position="37"/>
    </location>
</feature>
<name>A0A6J4VD62_9BACT</name>
<reference evidence="1" key="1">
    <citation type="submission" date="2020-02" db="EMBL/GenBank/DDBJ databases">
        <authorList>
            <person name="Meier V. D."/>
        </authorList>
    </citation>
    <scope>NUCLEOTIDE SEQUENCE</scope>
    <source>
        <strain evidence="1">AVDCRST_MAG49</strain>
    </source>
</reference>
<feature type="non-terminal residue" evidence="1">
    <location>
        <position position="1"/>
    </location>
</feature>
<evidence type="ECO:0000313" key="1">
    <source>
        <dbReference type="EMBL" id="CAA9575874.1"/>
    </source>
</evidence>
<protein>
    <submittedName>
        <fullName evidence="1">Uncharacterized protein</fullName>
    </submittedName>
</protein>
<accession>A0A6J4VD62</accession>